<gene>
    <name evidence="2" type="ORF">DFP95_101846</name>
</gene>
<dbReference type="InterPro" id="IPR041644">
    <property type="entry name" value="GNAT_C"/>
</dbReference>
<dbReference type="OrthoDB" id="2139859at2"/>
<proteinExistence type="predicted"/>
<dbReference type="AlphaFoldDB" id="A0A3D9IXK6"/>
<dbReference type="EMBL" id="QRDY01000001">
    <property type="protein sequence ID" value="RED66347.1"/>
    <property type="molecule type" value="Genomic_DNA"/>
</dbReference>
<accession>A0A3D9IXK6</accession>
<evidence type="ECO:0000313" key="2">
    <source>
        <dbReference type="EMBL" id="RED66347.1"/>
    </source>
</evidence>
<dbReference type="Gene3D" id="3.40.630.120">
    <property type="match status" value="1"/>
</dbReference>
<reference evidence="2 3" key="1">
    <citation type="submission" date="2018-07" db="EMBL/GenBank/DDBJ databases">
        <title>Genomic Encyclopedia of Type Strains, Phase III (KMG-III): the genomes of soil and plant-associated and newly described type strains.</title>
        <authorList>
            <person name="Whitman W."/>
        </authorList>
    </citation>
    <scope>NUCLEOTIDE SEQUENCE [LARGE SCALE GENOMIC DNA]</scope>
    <source>
        <strain evidence="2 3">CECT 8236</strain>
    </source>
</reference>
<sequence length="435" mass="50687">MGTTIDFHACMAYCDFDYLPEGLERKYKNYVPDDRALLIPREFLSGLYERHQVPEHARLLIDQGIEAIENDSVLFSFTKFLTADMCTARNRCDDDFYKDMKPGCMKELRDRYSFILLLACIRPSLSMLEERGVPIAYYEGIPHQFLKGQFEKIIGKSDFNVHDFPWVMNFYTCSIFLLDRFYFIPHRFEDSFTLYRHQDSREVVALMHADEEFRSDGQVNGINGVYDSEGTFRSEWREDDGAITANRINPMGFVERDLITLEKREWDPALHKGDMMLALHIPSGPGYTPERIKTSMAMAIAFYERYFPELAIRGFWSESWLYDSRLSLILDPEKSNIVKVQRQFYNYPIREGDGMLRQEVFGDRNAEPSSSSRQETTLQKAVLNYMKSGARFNTMSMVVLKEEVDRIGDMPYISTSDIEKFLETVDSHLAGRRPA</sequence>
<dbReference type="Proteomes" id="UP000256869">
    <property type="component" value="Unassembled WGS sequence"/>
</dbReference>
<dbReference type="Pfam" id="PF18164">
    <property type="entry name" value="GNAT_C"/>
    <property type="match status" value="1"/>
</dbReference>
<feature type="domain" description="GNAT-like C-terminal" evidence="1">
    <location>
        <begin position="265"/>
        <end position="395"/>
    </location>
</feature>
<organism evidence="2 3">
    <name type="scientific">Cohnella lupini</name>
    <dbReference type="NCBI Taxonomy" id="1294267"/>
    <lineage>
        <taxon>Bacteria</taxon>
        <taxon>Bacillati</taxon>
        <taxon>Bacillota</taxon>
        <taxon>Bacilli</taxon>
        <taxon>Bacillales</taxon>
        <taxon>Paenibacillaceae</taxon>
        <taxon>Cohnella</taxon>
    </lineage>
</organism>
<keyword evidence="3" id="KW-1185">Reference proteome</keyword>
<protein>
    <recommendedName>
        <fullName evidence="1">GNAT-like C-terminal domain-containing protein</fullName>
    </recommendedName>
</protein>
<name>A0A3D9IXK6_9BACL</name>
<evidence type="ECO:0000313" key="3">
    <source>
        <dbReference type="Proteomes" id="UP000256869"/>
    </source>
</evidence>
<evidence type="ECO:0000259" key="1">
    <source>
        <dbReference type="Pfam" id="PF18164"/>
    </source>
</evidence>
<dbReference type="RefSeq" id="WP_115991269.1">
    <property type="nucleotide sequence ID" value="NZ_QRDY01000001.1"/>
</dbReference>
<comment type="caution">
    <text evidence="2">The sequence shown here is derived from an EMBL/GenBank/DDBJ whole genome shotgun (WGS) entry which is preliminary data.</text>
</comment>